<dbReference type="InParanoid" id="B8MD50"/>
<accession>B8MD50</accession>
<dbReference type="Gene3D" id="3.50.50.100">
    <property type="match status" value="1"/>
</dbReference>
<gene>
    <name evidence="2" type="ORF">TSTA_113910</name>
</gene>
<feature type="domain" description="FAD/NAD(P)-binding" evidence="1">
    <location>
        <begin position="7"/>
        <end position="314"/>
    </location>
</feature>
<dbReference type="PRINTS" id="PR00411">
    <property type="entry name" value="PNDRDTASEI"/>
</dbReference>
<dbReference type="Proteomes" id="UP000001745">
    <property type="component" value="Unassembled WGS sequence"/>
</dbReference>
<keyword evidence="3" id="KW-1185">Reference proteome</keyword>
<dbReference type="InterPro" id="IPR023753">
    <property type="entry name" value="FAD/NAD-binding_dom"/>
</dbReference>
<evidence type="ECO:0000259" key="1">
    <source>
        <dbReference type="Pfam" id="PF07992"/>
    </source>
</evidence>
<protein>
    <submittedName>
        <fullName evidence="2">Amid-like NADH oxidoreductase, putative</fullName>
    </submittedName>
</protein>
<sequence length="394" mass="43495">MASQLKNVIVVGGSYVGRATAQELARIIPTTHRVLLIEPHSHFHHLFAFPRYSVVPGHEHKAFIPYTGVFNSLPNSSSHAVVQARVLSVQPQYVKLDREWQGSNQIPFEYLTIATGTTLAEPGTIKHDDKVSSVQYLQRHQEQVKKANSILIVGGGALGVQVATDLREYYLEKEVTLVHSRAQVMPAFHPKIHDIVQKRFDELGVKLITGARVVVPSERFSTDGSQYEVHLTNGTRLTADFVILATGQKPNNDLLRDLIPSNGESLANPKNGFIRVRPTLQFLDSKYPNLFAVGDIADTGLHKAAKPGAAQAAVAARNIQAMIEGKEPREHFSWSPAAIHLTLGLKRNILFRNPSGEQTEPTVKSSDNGQEDLGVEAVWARMNVPVDSPSRYHL</sequence>
<dbReference type="PRINTS" id="PR00368">
    <property type="entry name" value="FADPNR"/>
</dbReference>
<dbReference type="AlphaFoldDB" id="B8MD50"/>
<dbReference type="PANTHER" id="PTHR43735:SF11">
    <property type="entry name" value="HYPOTHETICAL OXIDOREDUCTASE (EUROFUNG)"/>
    <property type="match status" value="1"/>
</dbReference>
<dbReference type="SUPFAM" id="SSF51905">
    <property type="entry name" value="FAD/NAD(P)-binding domain"/>
    <property type="match status" value="1"/>
</dbReference>
<dbReference type="EMBL" id="EQ962655">
    <property type="protein sequence ID" value="EED17575.1"/>
    <property type="molecule type" value="Genomic_DNA"/>
</dbReference>
<dbReference type="GO" id="GO:0004174">
    <property type="term" value="F:electron-transferring-flavoprotein dehydrogenase activity"/>
    <property type="evidence" value="ECO:0007669"/>
    <property type="project" value="TreeGrafter"/>
</dbReference>
<dbReference type="STRING" id="441959.B8MD50"/>
<dbReference type="GO" id="GO:0005737">
    <property type="term" value="C:cytoplasm"/>
    <property type="evidence" value="ECO:0007669"/>
    <property type="project" value="TreeGrafter"/>
</dbReference>
<dbReference type="VEuPathDB" id="FungiDB:TSTA_113910"/>
<dbReference type="InterPro" id="IPR036188">
    <property type="entry name" value="FAD/NAD-bd_sf"/>
</dbReference>
<dbReference type="OrthoDB" id="202203at2759"/>
<name>B8MD50_TALSN</name>
<organism evidence="2 3">
    <name type="scientific">Talaromyces stipitatus (strain ATCC 10500 / CBS 375.48 / QM 6759 / NRRL 1006)</name>
    <name type="common">Penicillium stipitatum</name>
    <dbReference type="NCBI Taxonomy" id="441959"/>
    <lineage>
        <taxon>Eukaryota</taxon>
        <taxon>Fungi</taxon>
        <taxon>Dikarya</taxon>
        <taxon>Ascomycota</taxon>
        <taxon>Pezizomycotina</taxon>
        <taxon>Eurotiomycetes</taxon>
        <taxon>Eurotiomycetidae</taxon>
        <taxon>Eurotiales</taxon>
        <taxon>Trichocomaceae</taxon>
        <taxon>Talaromyces</taxon>
        <taxon>Talaromyces sect. Talaromyces</taxon>
    </lineage>
</organism>
<dbReference type="PANTHER" id="PTHR43735">
    <property type="entry name" value="APOPTOSIS-INDUCING FACTOR 1"/>
    <property type="match status" value="1"/>
</dbReference>
<dbReference type="PhylomeDB" id="B8MD50"/>
<evidence type="ECO:0000313" key="3">
    <source>
        <dbReference type="Proteomes" id="UP000001745"/>
    </source>
</evidence>
<dbReference type="GeneID" id="8109153"/>
<dbReference type="Pfam" id="PF07992">
    <property type="entry name" value="Pyr_redox_2"/>
    <property type="match status" value="1"/>
</dbReference>
<dbReference type="eggNOG" id="KOG1336">
    <property type="taxonomic scope" value="Eukaryota"/>
</dbReference>
<evidence type="ECO:0000313" key="2">
    <source>
        <dbReference type="EMBL" id="EED17575.1"/>
    </source>
</evidence>
<reference evidence="3" key="1">
    <citation type="journal article" date="2015" name="Genome Announc.">
        <title>Genome sequence of the AIDS-associated pathogen Penicillium marneffei (ATCC18224) and its near taxonomic relative Talaromyces stipitatus (ATCC10500).</title>
        <authorList>
            <person name="Nierman W.C."/>
            <person name="Fedorova-Abrams N.D."/>
            <person name="Andrianopoulos A."/>
        </authorList>
    </citation>
    <scope>NUCLEOTIDE SEQUENCE [LARGE SCALE GENOMIC DNA]</scope>
    <source>
        <strain evidence="3">ATCC 10500 / CBS 375.48 / QM 6759 / NRRL 1006</strain>
    </source>
</reference>
<proteinExistence type="predicted"/>
<dbReference type="FunFam" id="3.50.50.100:FF:000015">
    <property type="entry name" value="Amid-like NADH oxidoreductase, putative"/>
    <property type="match status" value="1"/>
</dbReference>
<dbReference type="GO" id="GO:0050660">
    <property type="term" value="F:flavin adenine dinucleotide binding"/>
    <property type="evidence" value="ECO:0007669"/>
    <property type="project" value="TreeGrafter"/>
</dbReference>
<dbReference type="RefSeq" id="XP_002481567.1">
    <property type="nucleotide sequence ID" value="XM_002481522.1"/>
</dbReference>
<dbReference type="FunCoup" id="B8MD50">
    <property type="interactions" value="374"/>
</dbReference>